<evidence type="ECO:0000256" key="2">
    <source>
        <dbReference type="ARBA" id="ARBA00022833"/>
    </source>
</evidence>
<dbReference type="RefSeq" id="WP_380083772.1">
    <property type="nucleotide sequence ID" value="NZ_JBHSWD010000002.1"/>
</dbReference>
<dbReference type="InterPro" id="IPR001261">
    <property type="entry name" value="ArgE/DapE_CS"/>
</dbReference>
<evidence type="ECO:0000256" key="1">
    <source>
        <dbReference type="ARBA" id="ARBA00022801"/>
    </source>
</evidence>
<dbReference type="PANTHER" id="PTHR43808">
    <property type="entry name" value="ACETYLORNITHINE DEACETYLASE"/>
    <property type="match status" value="1"/>
</dbReference>
<evidence type="ECO:0000313" key="4">
    <source>
        <dbReference type="EMBL" id="MFC6592651.1"/>
    </source>
</evidence>
<dbReference type="PROSITE" id="PS00758">
    <property type="entry name" value="ARGE_DAPE_CPG2_1"/>
    <property type="match status" value="1"/>
</dbReference>
<gene>
    <name evidence="4" type="ORF">ACFP81_12050</name>
</gene>
<dbReference type="InterPro" id="IPR050072">
    <property type="entry name" value="Peptidase_M20A"/>
</dbReference>
<dbReference type="Proteomes" id="UP001596297">
    <property type="component" value="Unassembled WGS sequence"/>
</dbReference>
<organism evidence="4 5">
    <name type="scientific">Deinococcus lacus</name>
    <dbReference type="NCBI Taxonomy" id="392561"/>
    <lineage>
        <taxon>Bacteria</taxon>
        <taxon>Thermotogati</taxon>
        <taxon>Deinococcota</taxon>
        <taxon>Deinococci</taxon>
        <taxon>Deinococcales</taxon>
        <taxon>Deinococcaceae</taxon>
        <taxon>Deinococcus</taxon>
    </lineage>
</organism>
<dbReference type="Pfam" id="PF01546">
    <property type="entry name" value="Peptidase_M20"/>
    <property type="match status" value="1"/>
</dbReference>
<dbReference type="InterPro" id="IPR002933">
    <property type="entry name" value="Peptidase_M20"/>
</dbReference>
<dbReference type="SUPFAM" id="SSF53187">
    <property type="entry name" value="Zn-dependent exopeptidases"/>
    <property type="match status" value="1"/>
</dbReference>
<feature type="region of interest" description="Disordered" evidence="3">
    <location>
        <begin position="262"/>
        <end position="298"/>
    </location>
</feature>
<name>A0ABW1YE69_9DEIO</name>
<evidence type="ECO:0000313" key="5">
    <source>
        <dbReference type="Proteomes" id="UP001596297"/>
    </source>
</evidence>
<dbReference type="PANTHER" id="PTHR43808:SF27">
    <property type="entry name" value="PROTEIN ROCB"/>
    <property type="match status" value="1"/>
</dbReference>
<proteinExistence type="predicted"/>
<keyword evidence="5" id="KW-1185">Reference proteome</keyword>
<evidence type="ECO:0000256" key="3">
    <source>
        <dbReference type="SAM" id="MobiDB-lite"/>
    </source>
</evidence>
<protein>
    <submittedName>
        <fullName evidence="4">M20/M25/M40 family metallo-hydrolase</fullName>
    </submittedName>
</protein>
<dbReference type="EMBL" id="JBHSWD010000002">
    <property type="protein sequence ID" value="MFC6592651.1"/>
    <property type="molecule type" value="Genomic_DNA"/>
</dbReference>
<comment type="caution">
    <text evidence="4">The sequence shown here is derived from an EMBL/GenBank/DDBJ whole genome shotgun (WGS) entry which is preliminary data.</text>
</comment>
<keyword evidence="2" id="KW-0862">Zinc</keyword>
<reference evidence="5" key="1">
    <citation type="journal article" date="2019" name="Int. J. Syst. Evol. Microbiol.">
        <title>The Global Catalogue of Microorganisms (GCM) 10K type strain sequencing project: providing services to taxonomists for standard genome sequencing and annotation.</title>
        <authorList>
            <consortium name="The Broad Institute Genomics Platform"/>
            <consortium name="The Broad Institute Genome Sequencing Center for Infectious Disease"/>
            <person name="Wu L."/>
            <person name="Ma J."/>
        </authorList>
    </citation>
    <scope>NUCLEOTIDE SEQUENCE [LARGE SCALE GENOMIC DNA]</scope>
    <source>
        <strain evidence="5">CGMCC 1.15772</strain>
    </source>
</reference>
<accession>A0ABW1YE69</accession>
<sequence length="298" mass="31986">MTWYEPTSEWLLRLVGWPSVTGSPGERDFAQQLEAALRRWPYFAQHPEAVWRVPALGGGPESLLVWVPGTGTQAVLLAGHFDTVGLGSYGPYQGQALDPAALRERLLASPELPAQARQDLQSGVFWPGRGMLDMKAGLAAALSVLERWVQQPRQGHLLLAFSPDEEELSRGIRTARRELARLTAPQGGGLDLVAALNLDATSDQGDGQAGRAVYLGTVGKVMPCVYMVGRPTHAGYPFEGLSAHLLAASVLRRLENRAELADAAHGEAAPPPPAWKAGISARPMTSPRPARSGRPITC</sequence>
<dbReference type="Gene3D" id="3.40.630.10">
    <property type="entry name" value="Zn peptidases"/>
    <property type="match status" value="1"/>
</dbReference>
<keyword evidence="1" id="KW-0378">Hydrolase</keyword>